<organism evidence="1 2">
    <name type="scientific">Cystoisospora suis</name>
    <dbReference type="NCBI Taxonomy" id="483139"/>
    <lineage>
        <taxon>Eukaryota</taxon>
        <taxon>Sar</taxon>
        <taxon>Alveolata</taxon>
        <taxon>Apicomplexa</taxon>
        <taxon>Conoidasida</taxon>
        <taxon>Coccidia</taxon>
        <taxon>Eucoccidiorida</taxon>
        <taxon>Eimeriorina</taxon>
        <taxon>Sarcocystidae</taxon>
        <taxon>Cystoisospora</taxon>
    </lineage>
</organism>
<comment type="caution">
    <text evidence="1">The sequence shown here is derived from an EMBL/GenBank/DDBJ whole genome shotgun (WGS) entry which is preliminary data.</text>
</comment>
<dbReference type="Proteomes" id="UP000221165">
    <property type="component" value="Unassembled WGS sequence"/>
</dbReference>
<protein>
    <submittedName>
        <fullName evidence="1">Uncharacterized protein</fullName>
    </submittedName>
</protein>
<accession>A0A2C6KMJ6</accession>
<dbReference type="GeneID" id="94431818"/>
<proteinExistence type="predicted"/>
<dbReference type="AlphaFoldDB" id="A0A2C6KMJ6"/>
<dbReference type="RefSeq" id="XP_067919418.1">
    <property type="nucleotide sequence ID" value="XM_068068607.1"/>
</dbReference>
<gene>
    <name evidence="1" type="ORF">CSUI_008475</name>
</gene>
<name>A0A2C6KMJ6_9APIC</name>
<feature type="non-terminal residue" evidence="1">
    <location>
        <position position="1"/>
    </location>
</feature>
<dbReference type="EMBL" id="MIGC01004744">
    <property type="protein sequence ID" value="PHJ17702.1"/>
    <property type="molecule type" value="Genomic_DNA"/>
</dbReference>
<keyword evidence="2" id="KW-1185">Reference proteome</keyword>
<reference evidence="1 2" key="1">
    <citation type="journal article" date="2017" name="Int. J. Parasitol.">
        <title>The genome of the protozoan parasite Cystoisospora suis and a reverse vaccinology approach to identify vaccine candidates.</title>
        <authorList>
            <person name="Palmieri N."/>
            <person name="Shrestha A."/>
            <person name="Ruttkowski B."/>
            <person name="Beck T."/>
            <person name="Vogl C."/>
            <person name="Tomley F."/>
            <person name="Blake D.P."/>
            <person name="Joachim A."/>
        </authorList>
    </citation>
    <scope>NUCLEOTIDE SEQUENCE [LARGE SCALE GENOMIC DNA]</scope>
    <source>
        <strain evidence="1 2">Wien I</strain>
    </source>
</reference>
<dbReference type="VEuPathDB" id="ToxoDB:CSUI_008475"/>
<evidence type="ECO:0000313" key="1">
    <source>
        <dbReference type="EMBL" id="PHJ17702.1"/>
    </source>
</evidence>
<sequence length="42" mass="5073">RFSREEKISHGSINTYLDLIQLVLSYDLDGPLFFFLSFFMRR</sequence>
<evidence type="ECO:0000313" key="2">
    <source>
        <dbReference type="Proteomes" id="UP000221165"/>
    </source>
</evidence>